<feature type="compositionally biased region" description="Polar residues" evidence="1">
    <location>
        <begin position="819"/>
        <end position="843"/>
    </location>
</feature>
<evidence type="ECO:0000313" key="3">
    <source>
        <dbReference type="Proteomes" id="UP000054845"/>
    </source>
</evidence>
<feature type="region of interest" description="Disordered" evidence="1">
    <location>
        <begin position="259"/>
        <end position="281"/>
    </location>
</feature>
<reference evidence="2 3" key="1">
    <citation type="submission" date="2014-09" db="EMBL/GenBank/DDBJ databases">
        <authorList>
            <person name="Magalhaes I.L.F."/>
            <person name="Oliveira U."/>
            <person name="Santos F.R."/>
            <person name="Vidigal T.H.D.A."/>
            <person name="Brescovit A.D."/>
            <person name="Santos A.J."/>
        </authorList>
    </citation>
    <scope>NUCLEOTIDE SEQUENCE [LARGE SCALE GENOMIC DNA]</scope>
</reference>
<proteinExistence type="predicted"/>
<dbReference type="AlphaFoldDB" id="A0A0P1BFQ1"/>
<feature type="compositionally biased region" description="Basic and acidic residues" evidence="1">
    <location>
        <begin position="796"/>
        <end position="816"/>
    </location>
</feature>
<feature type="compositionally biased region" description="Polar residues" evidence="1">
    <location>
        <begin position="865"/>
        <end position="880"/>
    </location>
</feature>
<organism evidence="2 3">
    <name type="scientific">Ceraceosorus bombacis</name>
    <dbReference type="NCBI Taxonomy" id="401625"/>
    <lineage>
        <taxon>Eukaryota</taxon>
        <taxon>Fungi</taxon>
        <taxon>Dikarya</taxon>
        <taxon>Basidiomycota</taxon>
        <taxon>Ustilaginomycotina</taxon>
        <taxon>Exobasidiomycetes</taxon>
        <taxon>Ceraceosorales</taxon>
        <taxon>Ceraceosoraceae</taxon>
        <taxon>Ceraceosorus</taxon>
    </lineage>
</organism>
<dbReference type="EMBL" id="CCYA01000252">
    <property type="protein sequence ID" value="CEH15124.1"/>
    <property type="molecule type" value="Genomic_DNA"/>
</dbReference>
<feature type="compositionally biased region" description="Polar residues" evidence="1">
    <location>
        <begin position="264"/>
        <end position="277"/>
    </location>
</feature>
<evidence type="ECO:0000313" key="2">
    <source>
        <dbReference type="EMBL" id="CEH15124.1"/>
    </source>
</evidence>
<keyword evidence="3" id="KW-1185">Reference proteome</keyword>
<sequence length="1118" mass="120704">MTDFTLGLGSSLGEDELNQSQISPDVLYTSSPLRTVPSDKQRLSMTWSQLLLRYPSNIYLDVHHLIHQATYDAVLWVLLELEGSADRASVIPDATDGERREEDFMELAAQHWSSERVAVPPSQLFATLEGCVAVDVRSLAQEFGSHFAALPQRLFEDFIRLKHRTEQPGKTPAPSRERGRSSAGHERSSSIIHLRRWGPSAPGGSDADEYCSRDSEPEQSSAGEFYDGSSSVRSINSSLRRYRRHNCLRRIYAHPSDLERSPHITASQASPTWSRTSHAPVRAGKMVPTTAATGPASQAPSWYGWDNIGDTLVTLDPSLTSVSTMSQFLGPAVQRTDSPRPSQISSRPERLQHMPRMLSERPNCFSSNEGSSSTSTVTVGLPLTPDQNALPWPSLLGGDEMALDVAENYRIHRTSLWPSLDTQTGAPYKGPAGLPRSSHQQLGDRTMSAHSDSNDSVDASGAASDAYSAVSEPAVHSSSMDGAVFADRPTSSAFCTSAVRSTPARFSILPPRPSSFLRPPPPTLGQASGSTETRSRAKHQYSWSSVSSQDRCDESFSLYGTARQGAAPKGPALRRAPRTQGSLEPILVPMSQASLPTSTATSFGAHYGAVFGAVWGGSGNLFDGQHTPTDGCRAAARNEFGSPNLDVYLAPDYGLPSPSTQQSPALMSSEPQSPELGYQQTWHQKCHQSKRDETSAIGLGLHLNEALNVDSYAQRSFQLRRHTVSGTRSSKRIAGGITGSKDIPESTCTRRAPLQAFVTSLDALTPFGHEAEAAQDWSGRVPTKRVDRQLGMIRSPQEHRREASSHVRERARHEADVTLSFQSNGNGISEAATPQNASSQCDGTFVSQLGGKTFLDYWPTDVIGSPTSDAQSRCESVPQSSTPPRPALIFSQRNSSASSFLTAQTRSSGEDPRSPSRVHTARSHMCIKSANIFGVVRSAEGATAETLRREMNSVPAEDEQQASTLMPALAPSDKRPSLVRPKQYGRPSSGSSQNMMLSVLDHAKRMTNSATTSASRTTQASTGFFQTLHKRLGSNAERAQTAATALNLPESNVDPWRSLATTATTPNLSDYGWDSAQATPYREPASALEPALPSPSPAQVAIASLLAKARTSTTSPPV</sequence>
<feature type="region of interest" description="Disordered" evidence="1">
    <location>
        <begin position="865"/>
        <end position="921"/>
    </location>
</feature>
<feature type="region of interest" description="Disordered" evidence="1">
    <location>
        <begin position="164"/>
        <end position="231"/>
    </location>
</feature>
<name>A0A0P1BFQ1_9BASI</name>
<feature type="compositionally biased region" description="Low complexity" evidence="1">
    <location>
        <begin position="454"/>
        <end position="465"/>
    </location>
</feature>
<feature type="compositionally biased region" description="Basic and acidic residues" evidence="1">
    <location>
        <begin position="175"/>
        <end position="188"/>
    </location>
</feature>
<feature type="region of interest" description="Disordered" evidence="1">
    <location>
        <begin position="421"/>
        <end position="465"/>
    </location>
</feature>
<feature type="compositionally biased region" description="Pro residues" evidence="1">
    <location>
        <begin position="510"/>
        <end position="523"/>
    </location>
</feature>
<feature type="region of interest" description="Disordered" evidence="1">
    <location>
        <begin position="794"/>
        <end position="843"/>
    </location>
</feature>
<protein>
    <submittedName>
        <fullName evidence="2">Uncharacterized protein</fullName>
    </submittedName>
</protein>
<evidence type="ECO:0000256" key="1">
    <source>
        <dbReference type="SAM" id="MobiDB-lite"/>
    </source>
</evidence>
<dbReference type="STRING" id="401625.A0A0P1BFQ1"/>
<accession>A0A0P1BFQ1</accession>
<feature type="compositionally biased region" description="Polar residues" evidence="1">
    <location>
        <begin position="891"/>
        <end position="907"/>
    </location>
</feature>
<dbReference type="OrthoDB" id="10316746at2759"/>
<feature type="region of interest" description="Disordered" evidence="1">
    <location>
        <begin position="510"/>
        <end position="541"/>
    </location>
</feature>
<dbReference type="Proteomes" id="UP000054845">
    <property type="component" value="Unassembled WGS sequence"/>
</dbReference>
<feature type="region of interest" description="Disordered" evidence="1">
    <location>
        <begin position="952"/>
        <end position="993"/>
    </location>
</feature>